<sequence length="278" mass="32065">MTEVVMYTFAGRKENMLLQMPLYRRILDEHPEVTIDIWKLTKLKRDAEFVERIGGHPRLRVRTDFQRILPWWRRFDYVWRYYTDKRYQDTLFVKLDDDVVFWETARFGEFLEQARQAPGVISSALTINNGASVAHTPGMQYWLDCLATPLLDVHLEGEFAIAAHDHAIATWDELIEMPVKAIPTEDWLSINMIAYDWATGCRVAEPLGTQPALHIAGRDFSLGQTLGDEGSCNMQPRQIVQGFLAAHLTFGPQEFPAGALDKYREQYGELGRQYLATH</sequence>
<evidence type="ECO:0000313" key="2">
    <source>
        <dbReference type="Proteomes" id="UP000226037"/>
    </source>
</evidence>
<organism evidence="1 2">
    <name type="scientific">Mycobacterium phage Phabba</name>
    <dbReference type="NCBI Taxonomy" id="2027899"/>
    <lineage>
        <taxon>Viruses</taxon>
        <taxon>Duplodnaviria</taxon>
        <taxon>Heunggongvirae</taxon>
        <taxon>Uroviricota</taxon>
        <taxon>Caudoviricetes</taxon>
        <taxon>Ceeclamvirinae</taxon>
        <taxon>Myrnavirus</taxon>
        <taxon>Myrnavirus phabba</taxon>
        <taxon>Myranavirus phabba</taxon>
    </lineage>
</organism>
<proteinExistence type="predicted"/>
<name>A0A249XSS6_9CAUD</name>
<accession>A0A249XSS6</accession>
<dbReference type="EMBL" id="MF668280">
    <property type="protein sequence ID" value="ASZ74781.1"/>
    <property type="molecule type" value="Genomic_DNA"/>
</dbReference>
<protein>
    <submittedName>
        <fullName evidence="1">Glycosyltransferase</fullName>
    </submittedName>
</protein>
<keyword evidence="2" id="KW-1185">Reference proteome</keyword>
<dbReference type="Proteomes" id="UP000226037">
    <property type="component" value="Segment"/>
</dbReference>
<evidence type="ECO:0000313" key="1">
    <source>
        <dbReference type="EMBL" id="ASZ74781.1"/>
    </source>
</evidence>
<reference evidence="2" key="1">
    <citation type="submission" date="2017-08" db="EMBL/GenBank/DDBJ databases">
        <authorList>
            <person name="de Groot N.N."/>
        </authorList>
    </citation>
    <scope>NUCLEOTIDE SEQUENCE [LARGE SCALE GENOMIC DNA]</scope>
</reference>
<gene>
    <name evidence="1" type="ORF">SEA_PHABBA_244</name>
</gene>